<sequence>MAFRFNLFSTPQHHRVFNYQPVFYDPEKERRKEKLKKVAAERELKEIEEGKTPEPDKDYVPGSLIYGSLRDGAYQKTKSEGNFLIRLAKYAMFIALACLLYFFAKYFAYLFI</sequence>
<keyword evidence="1" id="KW-0812">Transmembrane</keyword>
<keyword evidence="1" id="KW-1133">Transmembrane helix</keyword>
<evidence type="ECO:0000256" key="1">
    <source>
        <dbReference type="SAM" id="Phobius"/>
    </source>
</evidence>
<evidence type="ECO:0000313" key="2">
    <source>
        <dbReference type="EMBL" id="MBO8472965.1"/>
    </source>
</evidence>
<dbReference type="EMBL" id="JADIMA010000045">
    <property type="protein sequence ID" value="MBO8472965.1"/>
    <property type="molecule type" value="Genomic_DNA"/>
</dbReference>
<reference evidence="2" key="2">
    <citation type="journal article" date="2021" name="PeerJ">
        <title>Extensive microbial diversity within the chicken gut microbiome revealed by metagenomics and culture.</title>
        <authorList>
            <person name="Gilroy R."/>
            <person name="Ravi A."/>
            <person name="Getino M."/>
            <person name="Pursley I."/>
            <person name="Horton D.L."/>
            <person name="Alikhan N.F."/>
            <person name="Baker D."/>
            <person name="Gharbi K."/>
            <person name="Hall N."/>
            <person name="Watson M."/>
            <person name="Adriaenssens E.M."/>
            <person name="Foster-Nyarko E."/>
            <person name="Jarju S."/>
            <person name="Secka A."/>
            <person name="Antonio M."/>
            <person name="Oren A."/>
            <person name="Chaudhuri R.R."/>
            <person name="La Ragione R."/>
            <person name="Hildebrand F."/>
            <person name="Pallen M.J."/>
        </authorList>
    </citation>
    <scope>NUCLEOTIDE SEQUENCE</scope>
    <source>
        <strain evidence="2">B1-8020</strain>
    </source>
</reference>
<comment type="caution">
    <text evidence="2">The sequence shown here is derived from an EMBL/GenBank/DDBJ whole genome shotgun (WGS) entry which is preliminary data.</text>
</comment>
<reference evidence="2" key="1">
    <citation type="submission" date="2020-10" db="EMBL/GenBank/DDBJ databases">
        <authorList>
            <person name="Gilroy R."/>
        </authorList>
    </citation>
    <scope>NUCLEOTIDE SEQUENCE</scope>
    <source>
        <strain evidence="2">B1-8020</strain>
    </source>
</reference>
<evidence type="ECO:0000313" key="3">
    <source>
        <dbReference type="Proteomes" id="UP000823604"/>
    </source>
</evidence>
<name>A0A9D9IIU9_9BACT</name>
<keyword evidence="1" id="KW-0472">Membrane</keyword>
<organism evidence="2 3">
    <name type="scientific">Candidatus Merdivivens pullicola</name>
    <dbReference type="NCBI Taxonomy" id="2840872"/>
    <lineage>
        <taxon>Bacteria</taxon>
        <taxon>Pseudomonadati</taxon>
        <taxon>Bacteroidota</taxon>
        <taxon>Bacteroidia</taxon>
        <taxon>Bacteroidales</taxon>
        <taxon>Muribaculaceae</taxon>
        <taxon>Muribaculaceae incertae sedis</taxon>
        <taxon>Candidatus Merdivivens</taxon>
    </lineage>
</organism>
<feature type="transmembrane region" description="Helical" evidence="1">
    <location>
        <begin position="90"/>
        <end position="111"/>
    </location>
</feature>
<gene>
    <name evidence="2" type="ORF">IAB81_04990</name>
</gene>
<protein>
    <submittedName>
        <fullName evidence="2">Uncharacterized protein</fullName>
    </submittedName>
</protein>
<accession>A0A9D9IIU9</accession>
<dbReference type="Proteomes" id="UP000823604">
    <property type="component" value="Unassembled WGS sequence"/>
</dbReference>
<proteinExistence type="predicted"/>
<dbReference type="AlphaFoldDB" id="A0A9D9IIU9"/>